<dbReference type="InterPro" id="IPR036779">
    <property type="entry name" value="LysM_dom_sf"/>
</dbReference>
<gene>
    <name evidence="4" type="ORF">FB554_0880</name>
</gene>
<keyword evidence="2" id="KW-1133">Transmembrane helix</keyword>
<dbReference type="Pfam" id="PF01476">
    <property type="entry name" value="LysM"/>
    <property type="match status" value="1"/>
</dbReference>
<dbReference type="OrthoDB" id="4869632at2"/>
<dbReference type="SUPFAM" id="SSF54106">
    <property type="entry name" value="LysM domain"/>
    <property type="match status" value="1"/>
</dbReference>
<accession>A0A542XA83</accession>
<sequence length="131" mass="13368">MSAATVTPAIAPHPRFGSAQPARRRHLRVVPPLPQQEARPAAFRLTRRGRRALALAVVVLAILVGAAISATAGGAQAQQVVTVSSGETLSDLARAHLPGVPVGTAVAQIQVANGLNSLQVSSGQQLVIPAP</sequence>
<evidence type="ECO:0000313" key="5">
    <source>
        <dbReference type="Proteomes" id="UP000318336"/>
    </source>
</evidence>
<feature type="transmembrane region" description="Helical" evidence="2">
    <location>
        <begin position="52"/>
        <end position="75"/>
    </location>
</feature>
<name>A0A542XA83_9MICO</name>
<feature type="region of interest" description="Disordered" evidence="1">
    <location>
        <begin position="1"/>
        <end position="23"/>
    </location>
</feature>
<dbReference type="SMART" id="SM00257">
    <property type="entry name" value="LysM"/>
    <property type="match status" value="1"/>
</dbReference>
<evidence type="ECO:0000313" key="4">
    <source>
        <dbReference type="EMBL" id="TQL32748.1"/>
    </source>
</evidence>
<dbReference type="Proteomes" id="UP000318336">
    <property type="component" value="Unassembled WGS sequence"/>
</dbReference>
<dbReference type="EMBL" id="VFOK01000001">
    <property type="protein sequence ID" value="TQL32748.1"/>
    <property type="molecule type" value="Genomic_DNA"/>
</dbReference>
<organism evidence="4 5">
    <name type="scientific">Barrientosiimonas humi</name>
    <dbReference type="NCBI Taxonomy" id="999931"/>
    <lineage>
        <taxon>Bacteria</taxon>
        <taxon>Bacillati</taxon>
        <taxon>Actinomycetota</taxon>
        <taxon>Actinomycetes</taxon>
        <taxon>Micrococcales</taxon>
        <taxon>Dermacoccaceae</taxon>
        <taxon>Barrientosiimonas</taxon>
    </lineage>
</organism>
<evidence type="ECO:0000259" key="3">
    <source>
        <dbReference type="PROSITE" id="PS51782"/>
    </source>
</evidence>
<keyword evidence="5" id="KW-1185">Reference proteome</keyword>
<dbReference type="InterPro" id="IPR018392">
    <property type="entry name" value="LysM"/>
</dbReference>
<feature type="domain" description="LysM" evidence="3">
    <location>
        <begin position="79"/>
        <end position="128"/>
    </location>
</feature>
<keyword evidence="2" id="KW-0812">Transmembrane</keyword>
<proteinExistence type="predicted"/>
<protein>
    <submittedName>
        <fullName evidence="4">LysM domain-containing protein</fullName>
    </submittedName>
</protein>
<dbReference type="AlphaFoldDB" id="A0A542XA83"/>
<keyword evidence="2" id="KW-0472">Membrane</keyword>
<evidence type="ECO:0000256" key="1">
    <source>
        <dbReference type="SAM" id="MobiDB-lite"/>
    </source>
</evidence>
<comment type="caution">
    <text evidence="4">The sequence shown here is derived from an EMBL/GenBank/DDBJ whole genome shotgun (WGS) entry which is preliminary data.</text>
</comment>
<reference evidence="4 5" key="1">
    <citation type="submission" date="2019-06" db="EMBL/GenBank/DDBJ databases">
        <title>Sequencing the genomes of 1000 actinobacteria strains.</title>
        <authorList>
            <person name="Klenk H.-P."/>
        </authorList>
    </citation>
    <scope>NUCLEOTIDE SEQUENCE [LARGE SCALE GENOMIC DNA]</scope>
    <source>
        <strain evidence="4 5">DSM 24617</strain>
    </source>
</reference>
<dbReference type="RefSeq" id="WP_142004801.1">
    <property type="nucleotide sequence ID" value="NZ_CAJTBP010000001.1"/>
</dbReference>
<evidence type="ECO:0000256" key="2">
    <source>
        <dbReference type="SAM" id="Phobius"/>
    </source>
</evidence>
<dbReference type="Gene3D" id="3.10.350.10">
    <property type="entry name" value="LysM domain"/>
    <property type="match status" value="1"/>
</dbReference>
<dbReference type="PROSITE" id="PS51782">
    <property type="entry name" value="LYSM"/>
    <property type="match status" value="1"/>
</dbReference>